<evidence type="ECO:0000313" key="2">
    <source>
        <dbReference type="EMBL" id="RAM35416.1"/>
    </source>
</evidence>
<dbReference type="RefSeq" id="WP_111905669.1">
    <property type="nucleotide sequence ID" value="NZ_QLNP01000104.1"/>
</dbReference>
<accession>A0A328HA05</accession>
<comment type="caution">
    <text evidence="2">The sequence shown here is derived from an EMBL/GenBank/DDBJ whole genome shotgun (WGS) entry which is preliminary data.</text>
</comment>
<evidence type="ECO:0000313" key="3">
    <source>
        <dbReference type="Proteomes" id="UP000249166"/>
    </source>
</evidence>
<dbReference type="PROSITE" id="PS51819">
    <property type="entry name" value="VOC"/>
    <property type="match status" value="1"/>
</dbReference>
<dbReference type="InterPro" id="IPR029068">
    <property type="entry name" value="Glyas_Bleomycin-R_OHBP_Dase"/>
</dbReference>
<dbReference type="Gene3D" id="3.10.180.10">
    <property type="entry name" value="2,3-Dihydroxybiphenyl 1,2-Dioxygenase, domain 1"/>
    <property type="match status" value="1"/>
</dbReference>
<gene>
    <name evidence="2" type="ORF">DBZ45_20525</name>
</gene>
<dbReference type="Proteomes" id="UP000249166">
    <property type="component" value="Unassembled WGS sequence"/>
</dbReference>
<proteinExistence type="predicted"/>
<reference evidence="2 3" key="1">
    <citation type="submission" date="2018-04" db="EMBL/GenBank/DDBJ databases">
        <title>Bacteria isolated from cave deposits of Manipur.</title>
        <authorList>
            <person name="Sahoo D."/>
            <person name="Sarangthem I."/>
            <person name="Nandeibam J."/>
        </authorList>
    </citation>
    <scope>NUCLEOTIDE SEQUENCE [LARGE SCALE GENOMIC DNA]</scope>
    <source>
        <strain evidence="3">mrc11</strain>
    </source>
</reference>
<dbReference type="AlphaFoldDB" id="A0A328HA05"/>
<dbReference type="InterPro" id="IPR004360">
    <property type="entry name" value="Glyas_Fos-R_dOase_dom"/>
</dbReference>
<dbReference type="PANTHER" id="PTHR36437">
    <property type="entry name" value="GLYOXALASE/BLEOMYCIN RESISTANCE PROTEIN/DIOXYGENASE"/>
    <property type="match status" value="1"/>
</dbReference>
<dbReference type="PANTHER" id="PTHR36437:SF2">
    <property type="entry name" value="GLYOXALASE_BLEOMYCIN RESISTANCE PROTEIN_DIOXYGENASE"/>
    <property type="match status" value="1"/>
</dbReference>
<sequence length="134" mass="14250">MEMRLEVVQVPVADVDAAKSFYVEKLGFVLDHDVEHIPGMRVVQLTPPGSAASIVIGTGMTSMAPGSLEGLQLVVPDIDAVRSELLERGAGISDVQDMGGVQFAFLSDPDGNRWVLQGATHPEVKSEHLDPATS</sequence>
<dbReference type="SUPFAM" id="SSF54593">
    <property type="entry name" value="Glyoxalase/Bleomycin resistance protein/Dihydroxybiphenyl dioxygenase"/>
    <property type="match status" value="1"/>
</dbReference>
<evidence type="ECO:0000259" key="1">
    <source>
        <dbReference type="PROSITE" id="PS51819"/>
    </source>
</evidence>
<dbReference type="InterPro" id="IPR037523">
    <property type="entry name" value="VOC_core"/>
</dbReference>
<dbReference type="EMBL" id="QLNP01000104">
    <property type="protein sequence ID" value="RAM35416.1"/>
    <property type="molecule type" value="Genomic_DNA"/>
</dbReference>
<name>A0A328HA05_ARTGO</name>
<feature type="domain" description="VOC" evidence="1">
    <location>
        <begin position="4"/>
        <end position="119"/>
    </location>
</feature>
<protein>
    <submittedName>
        <fullName evidence="2">Glyoxalase</fullName>
    </submittedName>
</protein>
<organism evidence="2 3">
    <name type="scientific">Arthrobacter globiformis</name>
    <dbReference type="NCBI Taxonomy" id="1665"/>
    <lineage>
        <taxon>Bacteria</taxon>
        <taxon>Bacillati</taxon>
        <taxon>Actinomycetota</taxon>
        <taxon>Actinomycetes</taxon>
        <taxon>Micrococcales</taxon>
        <taxon>Micrococcaceae</taxon>
        <taxon>Arthrobacter</taxon>
    </lineage>
</organism>
<dbReference type="OrthoDB" id="485032at2"/>
<dbReference type="Pfam" id="PF00903">
    <property type="entry name" value="Glyoxalase"/>
    <property type="match status" value="1"/>
</dbReference>